<keyword evidence="1 4" id="KW-0732">Signal</keyword>
<name>A0A652YL68_NOCGL</name>
<evidence type="ECO:0000256" key="1">
    <source>
        <dbReference type="ARBA" id="ARBA00022729"/>
    </source>
</evidence>
<gene>
    <name evidence="6" type="ORF">FNL38_106126</name>
</gene>
<feature type="chain" id="PRO_5038678393" description="Low molecular weight antigen MTB12-like C-terminal domain-containing protein" evidence="4">
    <location>
        <begin position="21"/>
        <end position="177"/>
    </location>
</feature>
<comment type="similarity">
    <text evidence="2">Belongs to the MTB12 family.</text>
</comment>
<proteinExistence type="inferred from homology"/>
<dbReference type="AlphaFoldDB" id="A0A652YL68"/>
<sequence length="177" mass="17499">MRNSVIRRVVAAAGFVAVVAATVTGCSSDSDSDTADTTTTSAAATKASGTSSAGTTAAAAADDATTKEITDVFVTFFNGTTPPADRAALVENGDVFLPTLEALTANPQATATTATVQGVEATGTNAAVKWTLLMNGAPVLPDQSGEALEQAGEWKVSAATFCTLLAIQGGGAPVPGC</sequence>
<reference evidence="6" key="1">
    <citation type="submission" date="2019-07" db="EMBL/GenBank/DDBJ databases">
        <title>Genomic Encyclopedia of Type Strains, Phase IV (KMG-IV): sequencing the most valuable type-strain genomes for metagenomic binning, comparative biology and taxonomic classification.</title>
        <authorList>
            <person name="Goeker M."/>
        </authorList>
    </citation>
    <scope>NUCLEOTIDE SEQUENCE</scope>
    <source>
        <strain evidence="6">DSM 44596</strain>
    </source>
</reference>
<organism evidence="6">
    <name type="scientific">Nocardia globerula</name>
    <dbReference type="NCBI Taxonomy" id="1818"/>
    <lineage>
        <taxon>Bacteria</taxon>
        <taxon>Bacillati</taxon>
        <taxon>Actinomycetota</taxon>
        <taxon>Actinomycetes</taxon>
        <taxon>Mycobacteriales</taxon>
        <taxon>Nocardiaceae</taxon>
        <taxon>Nocardia</taxon>
    </lineage>
</organism>
<dbReference type="InterPro" id="IPR058644">
    <property type="entry name" value="Mtb12-like_C"/>
</dbReference>
<protein>
    <recommendedName>
        <fullName evidence="5">Low molecular weight antigen MTB12-like C-terminal domain-containing protein</fullName>
    </recommendedName>
</protein>
<evidence type="ECO:0000256" key="3">
    <source>
        <dbReference type="SAM" id="MobiDB-lite"/>
    </source>
</evidence>
<evidence type="ECO:0000313" key="6">
    <source>
        <dbReference type="EMBL" id="TYQ02307.1"/>
    </source>
</evidence>
<accession>A0A652YL68</accession>
<feature type="region of interest" description="Disordered" evidence="3">
    <location>
        <begin position="26"/>
        <end position="56"/>
    </location>
</feature>
<dbReference type="EMBL" id="VNIQ01000006">
    <property type="protein sequence ID" value="TYQ02307.1"/>
    <property type="molecule type" value="Genomic_DNA"/>
</dbReference>
<evidence type="ECO:0000256" key="4">
    <source>
        <dbReference type="SAM" id="SignalP"/>
    </source>
</evidence>
<evidence type="ECO:0000259" key="5">
    <source>
        <dbReference type="Pfam" id="PF26580"/>
    </source>
</evidence>
<dbReference type="Pfam" id="PF26580">
    <property type="entry name" value="Mtb12_C"/>
    <property type="match status" value="1"/>
</dbReference>
<comment type="caution">
    <text evidence="6">The sequence shown here is derived from an EMBL/GenBank/DDBJ whole genome shotgun (WGS) entry which is preliminary data.</text>
</comment>
<dbReference type="PROSITE" id="PS51257">
    <property type="entry name" value="PROKAR_LIPOPROTEIN"/>
    <property type="match status" value="1"/>
</dbReference>
<evidence type="ECO:0000256" key="2">
    <source>
        <dbReference type="ARBA" id="ARBA00093774"/>
    </source>
</evidence>
<feature type="signal peptide" evidence="4">
    <location>
        <begin position="1"/>
        <end position="20"/>
    </location>
</feature>
<feature type="domain" description="Low molecular weight antigen MTB12-like C-terminal" evidence="5">
    <location>
        <begin position="64"/>
        <end position="170"/>
    </location>
</feature>